<keyword evidence="1" id="KW-0677">Repeat</keyword>
<name>A0AA36DXQ1_LACSI</name>
<evidence type="ECO:0000256" key="1">
    <source>
        <dbReference type="ARBA" id="ARBA00022737"/>
    </source>
</evidence>
<dbReference type="Proteomes" id="UP001177003">
    <property type="component" value="Chromosome 3"/>
</dbReference>
<organism evidence="3 4">
    <name type="scientific">Lactuca saligna</name>
    <name type="common">Willowleaf lettuce</name>
    <dbReference type="NCBI Taxonomy" id="75948"/>
    <lineage>
        <taxon>Eukaryota</taxon>
        <taxon>Viridiplantae</taxon>
        <taxon>Streptophyta</taxon>
        <taxon>Embryophyta</taxon>
        <taxon>Tracheophyta</taxon>
        <taxon>Spermatophyta</taxon>
        <taxon>Magnoliopsida</taxon>
        <taxon>eudicotyledons</taxon>
        <taxon>Gunneridae</taxon>
        <taxon>Pentapetalae</taxon>
        <taxon>asterids</taxon>
        <taxon>campanulids</taxon>
        <taxon>Asterales</taxon>
        <taxon>Asteraceae</taxon>
        <taxon>Cichorioideae</taxon>
        <taxon>Cichorieae</taxon>
        <taxon>Lactucinae</taxon>
        <taxon>Lactuca</taxon>
    </lineage>
</organism>
<dbReference type="EMBL" id="OX465079">
    <property type="protein sequence ID" value="CAI9275366.1"/>
    <property type="molecule type" value="Genomic_DNA"/>
</dbReference>
<proteinExistence type="predicted"/>
<keyword evidence="2" id="KW-0472">Membrane</keyword>
<reference evidence="3" key="1">
    <citation type="submission" date="2023-04" db="EMBL/GenBank/DDBJ databases">
        <authorList>
            <person name="Vijverberg K."/>
            <person name="Xiong W."/>
            <person name="Schranz E."/>
        </authorList>
    </citation>
    <scope>NUCLEOTIDE SEQUENCE</scope>
</reference>
<dbReference type="PANTHER" id="PTHR47926:SF492">
    <property type="entry name" value="DYW DOMAIN-CONTAINING PROTEIN"/>
    <property type="match status" value="1"/>
</dbReference>
<dbReference type="PANTHER" id="PTHR47926">
    <property type="entry name" value="PENTATRICOPEPTIDE REPEAT-CONTAINING PROTEIN"/>
    <property type="match status" value="1"/>
</dbReference>
<dbReference type="InterPro" id="IPR002885">
    <property type="entry name" value="PPR_rpt"/>
</dbReference>
<evidence type="ECO:0000313" key="3">
    <source>
        <dbReference type="EMBL" id="CAI9275366.1"/>
    </source>
</evidence>
<keyword evidence="2" id="KW-1133">Transmembrane helix</keyword>
<dbReference type="Pfam" id="PF01535">
    <property type="entry name" value="PPR"/>
    <property type="match status" value="2"/>
</dbReference>
<dbReference type="Gene3D" id="1.25.40.10">
    <property type="entry name" value="Tetratricopeptide repeat domain"/>
    <property type="match status" value="2"/>
</dbReference>
<feature type="transmembrane region" description="Helical" evidence="2">
    <location>
        <begin position="76"/>
        <end position="97"/>
    </location>
</feature>
<dbReference type="GO" id="GO:0003723">
    <property type="term" value="F:RNA binding"/>
    <property type="evidence" value="ECO:0007669"/>
    <property type="project" value="InterPro"/>
</dbReference>
<evidence type="ECO:0008006" key="5">
    <source>
        <dbReference type="Google" id="ProtNLM"/>
    </source>
</evidence>
<protein>
    <recommendedName>
        <fullName evidence="5">Pentatricopeptide repeat-containing protein</fullName>
    </recommendedName>
</protein>
<evidence type="ECO:0000313" key="4">
    <source>
        <dbReference type="Proteomes" id="UP001177003"/>
    </source>
</evidence>
<keyword evidence="4" id="KW-1185">Reference proteome</keyword>
<gene>
    <name evidence="3" type="ORF">LSALG_LOCUS15395</name>
</gene>
<keyword evidence="2" id="KW-0812">Transmembrane</keyword>
<dbReference type="AlphaFoldDB" id="A0AA36DXQ1"/>
<dbReference type="InterPro" id="IPR011990">
    <property type="entry name" value="TPR-like_helical_dom_sf"/>
</dbReference>
<dbReference type="GO" id="GO:0009451">
    <property type="term" value="P:RNA modification"/>
    <property type="evidence" value="ECO:0007669"/>
    <property type="project" value="InterPro"/>
</dbReference>
<evidence type="ECO:0000256" key="2">
    <source>
        <dbReference type="SAM" id="Phobius"/>
    </source>
</evidence>
<accession>A0AA36DXQ1</accession>
<dbReference type="InterPro" id="IPR046960">
    <property type="entry name" value="PPR_At4g14850-like_plant"/>
</dbReference>
<sequence length="191" mass="21749">MQIDGVVPNESTFSVILNASAELFSVRFGNVLHTLAEKTGFKGHKNVEDALIIMYLRTGHFKAAENVFLGMTYGDVGTWNIMICGYCLYGFGFYYFYELMNQKGLEPGLEHYRCIINILIKGGRLEEAFDFVVSTPLKWDDKTWSTFLRGCHAHGDYLLYVQAAKWIPDDVLVSEYGVSTDIREPIEMEND</sequence>